<dbReference type="eggNOG" id="COG1028">
    <property type="taxonomic scope" value="Bacteria"/>
</dbReference>
<dbReference type="KEGG" id="slr:L21SP2_0419"/>
<proteinExistence type="inferred from homology"/>
<evidence type="ECO:0000313" key="4">
    <source>
        <dbReference type="EMBL" id="AHC13851.1"/>
    </source>
</evidence>
<dbReference type="PANTHER" id="PTHR43618">
    <property type="entry name" value="7-ALPHA-HYDROXYSTEROID DEHYDROGENASE"/>
    <property type="match status" value="1"/>
</dbReference>
<dbReference type="RefSeq" id="WP_024266783.1">
    <property type="nucleotide sequence ID" value="NC_023035.1"/>
</dbReference>
<protein>
    <submittedName>
        <fullName evidence="4">Short chain dehydrogenase</fullName>
    </submittedName>
</protein>
<keyword evidence="5" id="KW-1185">Reference proteome</keyword>
<evidence type="ECO:0000256" key="2">
    <source>
        <dbReference type="ARBA" id="ARBA00022857"/>
    </source>
</evidence>
<organism evidence="4 5">
    <name type="scientific">Salinispira pacifica</name>
    <dbReference type="NCBI Taxonomy" id="1307761"/>
    <lineage>
        <taxon>Bacteria</taxon>
        <taxon>Pseudomonadati</taxon>
        <taxon>Spirochaetota</taxon>
        <taxon>Spirochaetia</taxon>
        <taxon>Spirochaetales</taxon>
        <taxon>Spirochaetaceae</taxon>
        <taxon>Salinispira</taxon>
    </lineage>
</organism>
<evidence type="ECO:0000256" key="1">
    <source>
        <dbReference type="ARBA" id="ARBA00006484"/>
    </source>
</evidence>
<dbReference type="CDD" id="cd05233">
    <property type="entry name" value="SDR_c"/>
    <property type="match status" value="1"/>
</dbReference>
<dbReference type="Pfam" id="PF13561">
    <property type="entry name" value="adh_short_C2"/>
    <property type="match status" value="1"/>
</dbReference>
<dbReference type="InterPro" id="IPR002347">
    <property type="entry name" value="SDR_fam"/>
</dbReference>
<dbReference type="EMBL" id="CP006939">
    <property type="protein sequence ID" value="AHC13851.1"/>
    <property type="molecule type" value="Genomic_DNA"/>
</dbReference>
<sequence length="273" mass="30294">MISIDMTGKTVLITGGTKGIGLASALNFAQAGAQTVLTYKWGSADMDELKKQFSDLGAPEPLLVQADVSVDEDTDALLDEVAKISKSVDIFISNVGYAATMRNLDAYKKRSLYKTLDYSTWPMVEYTRKIQKKFGSYPEKVIGISSDGPDHFYPGYDYVAASKALLEFFGKYMAAHLYKEGSRVNVIRFGQVKTESFTAIFGEEFFDYLRDQGLASEEQILTPEECGKAVFALCSGLMDGMNGQVVNVDYGLPFTDNTMMRFLSWKEKQDQSS</sequence>
<dbReference type="Gene3D" id="3.40.50.720">
    <property type="entry name" value="NAD(P)-binding Rossmann-like Domain"/>
    <property type="match status" value="1"/>
</dbReference>
<dbReference type="AlphaFoldDB" id="V5WF97"/>
<dbReference type="Proteomes" id="UP000018680">
    <property type="component" value="Chromosome"/>
</dbReference>
<reference evidence="4 5" key="1">
    <citation type="journal article" date="2015" name="Stand. Genomic Sci.">
        <title>Complete genome sequence and description of Salinispira pacifica gen. nov., sp. nov., a novel spirochaete isolated form a hypersaline microbial mat.</title>
        <authorList>
            <person name="Ben Hania W."/>
            <person name="Joseph M."/>
            <person name="Schumann P."/>
            <person name="Bunk B."/>
            <person name="Fiebig A."/>
            <person name="Sproer C."/>
            <person name="Klenk H.P."/>
            <person name="Fardeau M.L."/>
            <person name="Spring S."/>
        </authorList>
    </citation>
    <scope>NUCLEOTIDE SEQUENCE [LARGE SCALE GENOMIC DNA]</scope>
    <source>
        <strain evidence="4 5">L21-RPul-D2</strain>
    </source>
</reference>
<dbReference type="OrthoDB" id="286404at2"/>
<dbReference type="SUPFAM" id="SSF51735">
    <property type="entry name" value="NAD(P)-binding Rossmann-fold domains"/>
    <property type="match status" value="1"/>
</dbReference>
<dbReference type="GO" id="GO:0008709">
    <property type="term" value="F:cholate 7-alpha-dehydrogenase (NAD+) activity"/>
    <property type="evidence" value="ECO:0007669"/>
    <property type="project" value="TreeGrafter"/>
</dbReference>
<dbReference type="PRINTS" id="PR00081">
    <property type="entry name" value="GDHRDH"/>
</dbReference>
<gene>
    <name evidence="4" type="ORF">L21SP2_0419</name>
</gene>
<dbReference type="InterPro" id="IPR052178">
    <property type="entry name" value="Sec_Metab_Biosynth_SDR"/>
</dbReference>
<dbReference type="PANTHER" id="PTHR43618:SF8">
    <property type="entry name" value="7ALPHA-HYDROXYSTEROID DEHYDROGENASE"/>
    <property type="match status" value="1"/>
</dbReference>
<name>V5WF97_9SPIO</name>
<keyword evidence="2" id="KW-0521">NADP</keyword>
<dbReference type="GO" id="GO:0005829">
    <property type="term" value="C:cytosol"/>
    <property type="evidence" value="ECO:0007669"/>
    <property type="project" value="TreeGrafter"/>
</dbReference>
<comment type="similarity">
    <text evidence="1">Belongs to the short-chain dehydrogenases/reductases (SDR) family.</text>
</comment>
<dbReference type="PATRIC" id="fig|1307761.3.peg.419"/>
<dbReference type="STRING" id="1307761.L21SP2_0419"/>
<evidence type="ECO:0000256" key="3">
    <source>
        <dbReference type="ARBA" id="ARBA00023002"/>
    </source>
</evidence>
<dbReference type="InterPro" id="IPR036291">
    <property type="entry name" value="NAD(P)-bd_dom_sf"/>
</dbReference>
<accession>V5WF97</accession>
<evidence type="ECO:0000313" key="5">
    <source>
        <dbReference type="Proteomes" id="UP000018680"/>
    </source>
</evidence>
<keyword evidence="3" id="KW-0560">Oxidoreductase</keyword>
<dbReference type="HOGENOM" id="CLU_010194_1_3_12"/>